<keyword evidence="3" id="KW-0731">Sigma factor</keyword>
<protein>
    <submittedName>
        <fullName evidence="8">Sigma-70 family RNA polymerase sigma factor</fullName>
    </submittedName>
</protein>
<dbReference type="NCBIfam" id="TIGR02937">
    <property type="entry name" value="sigma70-ECF"/>
    <property type="match status" value="1"/>
</dbReference>
<dbReference type="GO" id="GO:0006352">
    <property type="term" value="P:DNA-templated transcription initiation"/>
    <property type="evidence" value="ECO:0007669"/>
    <property type="project" value="InterPro"/>
</dbReference>
<comment type="similarity">
    <text evidence="1">Belongs to the sigma-70 factor family. ECF subfamily.</text>
</comment>
<evidence type="ECO:0000256" key="3">
    <source>
        <dbReference type="ARBA" id="ARBA00023082"/>
    </source>
</evidence>
<dbReference type="PANTHER" id="PTHR43133">
    <property type="entry name" value="RNA POLYMERASE ECF-TYPE SIGMA FACTO"/>
    <property type="match status" value="1"/>
</dbReference>
<dbReference type="SUPFAM" id="SSF88659">
    <property type="entry name" value="Sigma3 and sigma4 domains of RNA polymerase sigma factors"/>
    <property type="match status" value="1"/>
</dbReference>
<dbReference type="InterPro" id="IPR014284">
    <property type="entry name" value="RNA_pol_sigma-70_dom"/>
</dbReference>
<comment type="caution">
    <text evidence="8">The sequence shown here is derived from an EMBL/GenBank/DDBJ whole genome shotgun (WGS) entry which is preliminary data.</text>
</comment>
<dbReference type="AlphaFoldDB" id="A0A9X3EKB7"/>
<dbReference type="InterPro" id="IPR007627">
    <property type="entry name" value="RNA_pol_sigma70_r2"/>
</dbReference>
<reference evidence="8" key="1">
    <citation type="submission" date="2022-11" db="EMBL/GenBank/DDBJ databases">
        <title>Minimal conservation of predation-associated metabolite biosynthetic gene clusters underscores biosynthetic potential of Myxococcota including descriptions for ten novel species: Archangium lansinium sp. nov., Myxococcus landrumus sp. nov., Nannocystis bai.</title>
        <authorList>
            <person name="Ahearne A."/>
            <person name="Stevens C."/>
            <person name="Phillips K."/>
        </authorList>
    </citation>
    <scope>NUCLEOTIDE SEQUENCE</scope>
    <source>
        <strain evidence="8">Na p29</strain>
    </source>
</reference>
<dbReference type="GO" id="GO:0016987">
    <property type="term" value="F:sigma factor activity"/>
    <property type="evidence" value="ECO:0007669"/>
    <property type="project" value="UniProtKB-KW"/>
</dbReference>
<gene>
    <name evidence="8" type="ORF">OV079_06650</name>
</gene>
<dbReference type="InterPro" id="IPR039425">
    <property type="entry name" value="RNA_pol_sigma-70-like"/>
</dbReference>
<evidence type="ECO:0000259" key="7">
    <source>
        <dbReference type="Pfam" id="PF08281"/>
    </source>
</evidence>
<evidence type="ECO:0000256" key="2">
    <source>
        <dbReference type="ARBA" id="ARBA00023015"/>
    </source>
</evidence>
<organism evidence="8 9">
    <name type="scientific">Nannocystis pusilla</name>
    <dbReference type="NCBI Taxonomy" id="889268"/>
    <lineage>
        <taxon>Bacteria</taxon>
        <taxon>Pseudomonadati</taxon>
        <taxon>Myxococcota</taxon>
        <taxon>Polyangia</taxon>
        <taxon>Nannocystales</taxon>
        <taxon>Nannocystaceae</taxon>
        <taxon>Nannocystis</taxon>
    </lineage>
</organism>
<keyword evidence="9" id="KW-1185">Reference proteome</keyword>
<dbReference type="Pfam" id="PF04542">
    <property type="entry name" value="Sigma70_r2"/>
    <property type="match status" value="1"/>
</dbReference>
<feature type="domain" description="RNA polymerase sigma factor 70 region 4 type 2" evidence="7">
    <location>
        <begin position="118"/>
        <end position="169"/>
    </location>
</feature>
<evidence type="ECO:0000256" key="1">
    <source>
        <dbReference type="ARBA" id="ARBA00010641"/>
    </source>
</evidence>
<dbReference type="EMBL" id="JAPNKE010000002">
    <property type="protein sequence ID" value="MCY1005255.1"/>
    <property type="molecule type" value="Genomic_DNA"/>
</dbReference>
<sequence length="204" mass="22903">MEADIELLEAWRAGDVRAGDALLRRYFEALHRFFAHKVDDEVDDLIQRTFLALVRSRQAIREAASFRAYVFTVARNELYHYLGARRRTREALDFGSVSVADLGTSPSGAFARRKEQAALLRGLRAIPVELQVALELHYWEGLTTAELANVLGVPQGTAKSMLRRAREQLEARLRRDAGAGVEATLGELEAWARSIRDVARPGRS</sequence>
<accession>A0A9X3EKB7</accession>
<dbReference type="Gene3D" id="1.10.10.10">
    <property type="entry name" value="Winged helix-like DNA-binding domain superfamily/Winged helix DNA-binding domain"/>
    <property type="match status" value="1"/>
</dbReference>
<dbReference type="GO" id="GO:0003677">
    <property type="term" value="F:DNA binding"/>
    <property type="evidence" value="ECO:0007669"/>
    <property type="project" value="UniProtKB-KW"/>
</dbReference>
<dbReference type="Gene3D" id="1.10.1740.10">
    <property type="match status" value="1"/>
</dbReference>
<name>A0A9X3EKB7_9BACT</name>
<evidence type="ECO:0000313" key="9">
    <source>
        <dbReference type="Proteomes" id="UP001150924"/>
    </source>
</evidence>
<dbReference type="PANTHER" id="PTHR43133:SF8">
    <property type="entry name" value="RNA POLYMERASE SIGMA FACTOR HI_1459-RELATED"/>
    <property type="match status" value="1"/>
</dbReference>
<keyword evidence="2" id="KW-0805">Transcription regulation</keyword>
<dbReference type="InterPro" id="IPR013325">
    <property type="entry name" value="RNA_pol_sigma_r2"/>
</dbReference>
<evidence type="ECO:0000256" key="5">
    <source>
        <dbReference type="ARBA" id="ARBA00023163"/>
    </source>
</evidence>
<dbReference type="SUPFAM" id="SSF88946">
    <property type="entry name" value="Sigma2 domain of RNA polymerase sigma factors"/>
    <property type="match status" value="1"/>
</dbReference>
<dbReference type="RefSeq" id="WP_267766897.1">
    <property type="nucleotide sequence ID" value="NZ_JAPNKE010000002.1"/>
</dbReference>
<dbReference type="InterPro" id="IPR013249">
    <property type="entry name" value="RNA_pol_sigma70_r4_t2"/>
</dbReference>
<evidence type="ECO:0000256" key="4">
    <source>
        <dbReference type="ARBA" id="ARBA00023125"/>
    </source>
</evidence>
<proteinExistence type="inferred from homology"/>
<dbReference type="Proteomes" id="UP001150924">
    <property type="component" value="Unassembled WGS sequence"/>
</dbReference>
<evidence type="ECO:0000259" key="6">
    <source>
        <dbReference type="Pfam" id="PF04542"/>
    </source>
</evidence>
<dbReference type="Pfam" id="PF08281">
    <property type="entry name" value="Sigma70_r4_2"/>
    <property type="match status" value="1"/>
</dbReference>
<feature type="domain" description="RNA polymerase sigma-70 region 2" evidence="6">
    <location>
        <begin position="27"/>
        <end position="88"/>
    </location>
</feature>
<keyword evidence="5" id="KW-0804">Transcription</keyword>
<dbReference type="InterPro" id="IPR036388">
    <property type="entry name" value="WH-like_DNA-bd_sf"/>
</dbReference>
<keyword evidence="4" id="KW-0238">DNA-binding</keyword>
<evidence type="ECO:0000313" key="8">
    <source>
        <dbReference type="EMBL" id="MCY1005255.1"/>
    </source>
</evidence>
<dbReference type="InterPro" id="IPR013324">
    <property type="entry name" value="RNA_pol_sigma_r3/r4-like"/>
</dbReference>